<dbReference type="EnsemblBacteria" id="AAK88568">
    <property type="protein sequence ID" value="AAK88568"/>
    <property type="gene ID" value="Atu4879"/>
</dbReference>
<feature type="region of interest" description="Disordered" evidence="1">
    <location>
        <begin position="1"/>
        <end position="27"/>
    </location>
</feature>
<sequence length="154" mass="16942">MQPTDLQVSQQVSRLMPLSSGSQTANRTELPETIREFFLLLNNRQIDALPQLLAPGALIVDGKGRGDTNASPRERLNDTLSFLRSPVVVLRSEPLFEGCRVTVVSPSGSDLRYYKLNFQMISGKIVLLKILPAKPDAYDFPTSAQVAIVNVSSQ</sequence>
<dbReference type="PIR" id="AC3157">
    <property type="entry name" value="AC3157"/>
</dbReference>
<dbReference type="EMBL" id="AE007870">
    <property type="protein sequence ID" value="AAK88568.1"/>
    <property type="molecule type" value="Genomic_DNA"/>
</dbReference>
<gene>
    <name evidence="2" type="ordered locus">Atu4879</name>
</gene>
<protein>
    <submittedName>
        <fullName evidence="2">Uncharacterized protein</fullName>
    </submittedName>
</protein>
<dbReference type="KEGG" id="atu:Atu4879"/>
<reference evidence="2 3" key="2">
    <citation type="journal article" date="2001" name="Science">
        <title>Genome sequence of the plant pathogen and biotechnology agent Agrobacterium tumefaciens C58.</title>
        <authorList>
            <person name="Goodner B."/>
            <person name="Hinkle G."/>
            <person name="Gattung S."/>
            <person name="Miller N."/>
            <person name="Blanchard M."/>
            <person name="Qurollo B."/>
            <person name="Goldman B.S."/>
            <person name="Cao Y."/>
            <person name="Askenazi M."/>
            <person name="Halling C."/>
            <person name="Mullin L."/>
            <person name="Houmiel K."/>
            <person name="Gordon J."/>
            <person name="Vaudin M."/>
            <person name="Iartchouk O."/>
            <person name="Epp A."/>
            <person name="Liu F."/>
            <person name="Wollam C."/>
            <person name="Allinger M."/>
            <person name="Doughty D."/>
            <person name="Scott C."/>
            <person name="Lappas C."/>
            <person name="Markelz B."/>
            <person name="Flanagan C."/>
            <person name="Crowell C."/>
            <person name="Gurson J."/>
            <person name="Lomo C."/>
            <person name="Sear C."/>
            <person name="Strub G."/>
            <person name="Cielo C."/>
            <person name="Slater S."/>
        </authorList>
    </citation>
    <scope>NUCLEOTIDE SEQUENCE [LARGE SCALE GENOMIC DNA]</scope>
    <source>
        <strain evidence="3">C58 / ATCC 33970</strain>
    </source>
</reference>
<organism evidence="2 3">
    <name type="scientific">Agrobacterium fabrum (strain C58 / ATCC 33970)</name>
    <name type="common">Agrobacterium tumefaciens (strain C58)</name>
    <dbReference type="NCBI Taxonomy" id="176299"/>
    <lineage>
        <taxon>Bacteria</taxon>
        <taxon>Pseudomonadati</taxon>
        <taxon>Pseudomonadota</taxon>
        <taxon>Alphaproteobacteria</taxon>
        <taxon>Hyphomicrobiales</taxon>
        <taxon>Rhizobiaceae</taxon>
        <taxon>Rhizobium/Agrobacterium group</taxon>
        <taxon>Agrobacterium</taxon>
        <taxon>Agrobacterium tumefaciens complex</taxon>
    </lineage>
</organism>
<dbReference type="GeneID" id="1136753"/>
<keyword evidence="3" id="KW-1185">Reference proteome</keyword>
<dbReference type="PATRIC" id="fig|176299.10.peg.4681"/>
<dbReference type="Proteomes" id="UP000000813">
    <property type="component" value="Chromosome linear"/>
</dbReference>
<proteinExistence type="predicted"/>
<dbReference type="RefSeq" id="WP_010974248.1">
    <property type="nucleotide sequence ID" value="NC_003063.2"/>
</dbReference>
<dbReference type="HOGENOM" id="CLU_1700519_0_0_5"/>
<dbReference type="BioCyc" id="AGRO:ATU4879-MONOMER"/>
<dbReference type="AlphaFoldDB" id="A9CHA3"/>
<dbReference type="PIR" id="F98130">
    <property type="entry name" value="F98130"/>
</dbReference>
<evidence type="ECO:0000313" key="2">
    <source>
        <dbReference type="EMBL" id="AAK88568.1"/>
    </source>
</evidence>
<evidence type="ECO:0000313" key="3">
    <source>
        <dbReference type="Proteomes" id="UP000000813"/>
    </source>
</evidence>
<dbReference type="STRING" id="176299.Atu4879"/>
<accession>A9CHA3</accession>
<name>A9CHA3_AGRFC</name>
<evidence type="ECO:0000256" key="1">
    <source>
        <dbReference type="SAM" id="MobiDB-lite"/>
    </source>
</evidence>
<reference evidence="2 3" key="1">
    <citation type="journal article" date="2001" name="Science">
        <title>The genome of the natural genetic engineer Agrobacterium tumefaciens C58.</title>
        <authorList>
            <person name="Wood D.W."/>
            <person name="Setubal J.C."/>
            <person name="Kaul R."/>
            <person name="Monks D.E."/>
            <person name="Kitajima J.P."/>
            <person name="Okura V.K."/>
            <person name="Zhou Y."/>
            <person name="Chen L."/>
            <person name="Wood G.E."/>
            <person name="Almeida N.F.Jr."/>
            <person name="Woo L."/>
            <person name="Chen Y."/>
            <person name="Paulsen I.T."/>
            <person name="Eisen J.A."/>
            <person name="Karp P.D."/>
            <person name="Bovee D.Sr."/>
            <person name="Chapman P."/>
            <person name="Clendenning J."/>
            <person name="Deatherage G."/>
            <person name="Gillet W."/>
            <person name="Grant C."/>
            <person name="Kutyavin T."/>
            <person name="Levy R."/>
            <person name="Li M.J."/>
            <person name="McClelland E."/>
            <person name="Palmieri A."/>
            <person name="Raymond C."/>
            <person name="Rouse G."/>
            <person name="Saenphimmachak C."/>
            <person name="Wu Z."/>
            <person name="Romero P."/>
            <person name="Gordon D."/>
            <person name="Zhang S."/>
            <person name="Yoo H."/>
            <person name="Tao Y."/>
            <person name="Biddle P."/>
            <person name="Jung M."/>
            <person name="Krespan W."/>
            <person name="Perry M."/>
            <person name="Gordon-Kamm B."/>
            <person name="Liao L."/>
            <person name="Kim S."/>
            <person name="Hendrick C."/>
            <person name="Zhao Z.Y."/>
            <person name="Dolan M."/>
            <person name="Chumley F."/>
            <person name="Tingey S.V."/>
            <person name="Tomb J.F."/>
            <person name="Gordon M.P."/>
            <person name="Olson M.V."/>
            <person name="Nester E.W."/>
        </authorList>
    </citation>
    <scope>NUCLEOTIDE SEQUENCE [LARGE SCALE GENOMIC DNA]</scope>
    <source>
        <strain evidence="3">C58 / ATCC 33970</strain>
    </source>
</reference>